<feature type="chain" id="PRO_5003258030" evidence="1">
    <location>
        <begin position="20"/>
        <end position="66"/>
    </location>
</feature>
<name>F0V1Y9_MYCS3</name>
<evidence type="ECO:0000313" key="3">
    <source>
        <dbReference type="Proteomes" id="UP000008645"/>
    </source>
</evidence>
<organism evidence="2 3">
    <name type="scientific">Mycoplasma suis (strain KI_3806)</name>
    <dbReference type="NCBI Taxonomy" id="708248"/>
    <lineage>
        <taxon>Bacteria</taxon>
        <taxon>Bacillati</taxon>
        <taxon>Mycoplasmatota</taxon>
        <taxon>Mollicutes</taxon>
        <taxon>Mycoplasmataceae</taxon>
        <taxon>Mycoplasma</taxon>
    </lineage>
</organism>
<dbReference type="Proteomes" id="UP000008645">
    <property type="component" value="Chromosome"/>
</dbReference>
<evidence type="ECO:0000256" key="1">
    <source>
        <dbReference type="SAM" id="SignalP"/>
    </source>
</evidence>
<proteinExistence type="predicted"/>
<protein>
    <submittedName>
        <fullName evidence="2">Uncharacterized protein</fullName>
    </submittedName>
</protein>
<dbReference type="EMBL" id="FQ790233">
    <property type="protein sequence ID" value="CBZ40670.1"/>
    <property type="molecule type" value="Genomic_DNA"/>
</dbReference>
<reference evidence="2 3" key="1">
    <citation type="journal article" date="2011" name="J. Bacteriol.">
        <title>Complete genome sequence of the hemotrophic Mycoplasma suis strain KI3806.</title>
        <authorList>
            <person name="Oehlerking J."/>
            <person name="Kube M."/>
            <person name="Felder K.M."/>
            <person name="Matter D."/>
            <person name="Wittenbrink M.M."/>
            <person name="Schwarzenbach S."/>
            <person name="Kramer M.M."/>
            <person name="Hoelzle K."/>
            <person name="Hoelzle L.E."/>
        </authorList>
    </citation>
    <scope>NUCLEOTIDE SEQUENCE [LARGE SCALE GENOMIC DNA]</scope>
    <source>
        <strain evidence="3">KI_3806</strain>
    </source>
</reference>
<feature type="signal peptide" evidence="1">
    <location>
        <begin position="1"/>
        <end position="19"/>
    </location>
</feature>
<keyword evidence="1" id="KW-0732">Signal</keyword>
<accession>F0V1Y9</accession>
<dbReference type="RefSeq" id="WP_013609273.1">
    <property type="nucleotide sequence ID" value="NC_015153.1"/>
</dbReference>
<evidence type="ECO:0000313" key="2">
    <source>
        <dbReference type="EMBL" id="CBZ40670.1"/>
    </source>
</evidence>
<dbReference type="KEGG" id="msk:MSUIS_05770"/>
<sequence>MAFWAKGLLFFSLIGSAGAAGSYVFFKKPPKAIPKTLEELEKICSEENQEEGNQEDCAICFWNDLM</sequence>
<dbReference type="AlphaFoldDB" id="F0V1Y9"/>
<dbReference type="HOGENOM" id="CLU_2826552_0_0_14"/>
<gene>
    <name evidence="2" type="ORF">MSUIS_05770</name>
</gene>